<dbReference type="GO" id="GO:0016787">
    <property type="term" value="F:hydrolase activity"/>
    <property type="evidence" value="ECO:0007669"/>
    <property type="project" value="UniProtKB-UniRule"/>
</dbReference>
<evidence type="ECO:0000313" key="5">
    <source>
        <dbReference type="Proteomes" id="UP000290253"/>
    </source>
</evidence>
<comment type="caution">
    <text evidence="4">The sequence shown here is derived from an EMBL/GenBank/DDBJ whole genome shotgun (WGS) entry which is preliminary data.</text>
</comment>
<dbReference type="EMBL" id="SDMK01000003">
    <property type="protein sequence ID" value="RXS94378.1"/>
    <property type="molecule type" value="Genomic_DNA"/>
</dbReference>
<dbReference type="InterPro" id="IPR016035">
    <property type="entry name" value="Acyl_Trfase/lysoPLipase"/>
</dbReference>
<evidence type="ECO:0000313" key="4">
    <source>
        <dbReference type="EMBL" id="RXS94378.1"/>
    </source>
</evidence>
<gene>
    <name evidence="4" type="ORF">ESZ00_14970</name>
</gene>
<name>A0A4Q1SB72_9BACT</name>
<dbReference type="RefSeq" id="WP_129209116.1">
    <property type="nucleotide sequence ID" value="NZ_BMGU01000005.1"/>
</dbReference>
<feature type="short sequence motif" description="DGA/G" evidence="2">
    <location>
        <begin position="307"/>
        <end position="309"/>
    </location>
</feature>
<keyword evidence="2" id="KW-0378">Hydrolase</keyword>
<proteinExistence type="predicted"/>
<feature type="short sequence motif" description="GXSXG" evidence="2">
    <location>
        <begin position="76"/>
        <end position="80"/>
    </location>
</feature>
<dbReference type="Proteomes" id="UP000290253">
    <property type="component" value="Unassembled WGS sequence"/>
</dbReference>
<keyword evidence="2" id="KW-0442">Lipid degradation</keyword>
<dbReference type="GO" id="GO:0016042">
    <property type="term" value="P:lipid catabolic process"/>
    <property type="evidence" value="ECO:0007669"/>
    <property type="project" value="UniProtKB-UniRule"/>
</dbReference>
<dbReference type="InterPro" id="IPR002641">
    <property type="entry name" value="PNPLA_dom"/>
</dbReference>
<evidence type="ECO:0000256" key="2">
    <source>
        <dbReference type="PROSITE-ProRule" id="PRU01161"/>
    </source>
</evidence>
<feature type="domain" description="PNPLA" evidence="3">
    <location>
        <begin position="14"/>
        <end position="320"/>
    </location>
</feature>
<dbReference type="Pfam" id="PF01734">
    <property type="entry name" value="Patatin"/>
    <property type="match status" value="1"/>
</dbReference>
<dbReference type="AlphaFoldDB" id="A0A4Q1SB72"/>
<evidence type="ECO:0000259" key="3">
    <source>
        <dbReference type="PROSITE" id="PS51635"/>
    </source>
</evidence>
<organism evidence="4 5">
    <name type="scientific">Silvibacterium dinghuense</name>
    <dbReference type="NCBI Taxonomy" id="1560006"/>
    <lineage>
        <taxon>Bacteria</taxon>
        <taxon>Pseudomonadati</taxon>
        <taxon>Acidobacteriota</taxon>
        <taxon>Terriglobia</taxon>
        <taxon>Terriglobales</taxon>
        <taxon>Acidobacteriaceae</taxon>
        <taxon>Silvibacterium</taxon>
    </lineage>
</organism>
<dbReference type="SUPFAM" id="SSF52151">
    <property type="entry name" value="FabD/lysophospholipase-like"/>
    <property type="match status" value="1"/>
</dbReference>
<reference evidence="4 5" key="1">
    <citation type="journal article" date="2016" name="Int. J. Syst. Evol. Microbiol.">
        <title>Acidipila dinghuensis sp. nov., an acidobacterium isolated from forest soil.</title>
        <authorList>
            <person name="Jiang Y.W."/>
            <person name="Wang J."/>
            <person name="Chen M.H."/>
            <person name="Lv Y.Y."/>
            <person name="Qiu L.H."/>
        </authorList>
    </citation>
    <scope>NUCLEOTIDE SEQUENCE [LARGE SCALE GENOMIC DNA]</scope>
    <source>
        <strain evidence="4 5">DHOF10</strain>
    </source>
</reference>
<feature type="active site" description="Proton acceptor" evidence="2">
    <location>
        <position position="307"/>
    </location>
</feature>
<accession>A0A4Q1SB72</accession>
<dbReference type="OrthoDB" id="100834at2"/>
<comment type="caution">
    <text evidence="2">Lacks conserved residue(s) required for the propagation of feature annotation.</text>
</comment>
<dbReference type="PROSITE" id="PS51635">
    <property type="entry name" value="PNPLA"/>
    <property type="match status" value="1"/>
</dbReference>
<keyword evidence="5" id="KW-1185">Reference proteome</keyword>
<feature type="active site" description="Nucleophile" evidence="2">
    <location>
        <position position="78"/>
    </location>
</feature>
<sequence length="600" mass="64891">MGVPWKDQAFHLGINMAGAVSAGAYTAGVLDFLIEALEQWQAQKDAFRAHLADENAPDEFEGVVPLHDVMIDGFSGASAGGMCAAIASVMLHSEFEHITDTMDGNQPKTGTSNVFYEAWVNRIDIRQLLGTNDLSPGQPLASLLDSTIIDEIAAYALVPRGQRVERPYVAKDLTLFLTTTNVRGMTYPLYSSATGTDGEYTTYYGDRVRFEVVRGGAAPAASDAYPVPVQDPQAKTDWEFLQAAAKATGAFPLFLAPRRLTRRVTDYETPLWYPVGAKAPVPLPPPDLPQPKPGKPPLKTIDTFNIDGGVTDNDPCELVHDYLAARNPAFETIDGVRSNPRLPQEANAAVLTVAPFPTRDRFDETFFDPPPMTVFGMLGKLFTVMMSQSRFLGESLSVLTDGSAFSRFVIAPSDPGQRDEDALQCGTLSAFGGFMERGFRAHDFLLGRYNCQRFLDTYFRLPETNPVMAAGLAGAGKYKRAVLARAGCGAPLGTPEILDGGGKAVKWLRILPLVGTAAPEIDQPKRMQISRDKVGEIAGLAMARIRAIEGPLLAEVPGAALLQPVIAAATMLQKHKVENLLMEKLSPNVEGQRADTSEDG</sequence>
<dbReference type="Gene3D" id="3.40.1090.10">
    <property type="entry name" value="Cytosolic phospholipase A2 catalytic domain"/>
    <property type="match status" value="1"/>
</dbReference>
<keyword evidence="1 2" id="KW-0443">Lipid metabolism</keyword>
<protein>
    <recommendedName>
        <fullName evidence="3">PNPLA domain-containing protein</fullName>
    </recommendedName>
</protein>
<evidence type="ECO:0000256" key="1">
    <source>
        <dbReference type="ARBA" id="ARBA00023098"/>
    </source>
</evidence>